<dbReference type="InterPro" id="IPR000792">
    <property type="entry name" value="Tscrpt_reg_LuxR_C"/>
</dbReference>
<dbReference type="RefSeq" id="WP_121988266.1">
    <property type="nucleotide sequence ID" value="NZ_OUNR01000001.1"/>
</dbReference>
<evidence type="ECO:0000256" key="1">
    <source>
        <dbReference type="ARBA" id="ARBA00022553"/>
    </source>
</evidence>
<dbReference type="EMBL" id="OUNR01000001">
    <property type="protein sequence ID" value="SPP63789.1"/>
    <property type="molecule type" value="Genomic_DNA"/>
</dbReference>
<dbReference type="InterPro" id="IPR058245">
    <property type="entry name" value="NreC/VraR/RcsB-like_REC"/>
</dbReference>
<evidence type="ECO:0000259" key="6">
    <source>
        <dbReference type="PROSITE" id="PS50043"/>
    </source>
</evidence>
<evidence type="ECO:0000313" key="9">
    <source>
        <dbReference type="Proteomes" id="UP000248168"/>
    </source>
</evidence>
<keyword evidence="1 5" id="KW-0597">Phosphoprotein</keyword>
<dbReference type="AlphaFoldDB" id="A0A330L3L5"/>
<feature type="domain" description="Response regulatory" evidence="7">
    <location>
        <begin position="5"/>
        <end position="121"/>
    </location>
</feature>
<dbReference type="PROSITE" id="PS50110">
    <property type="entry name" value="RESPONSE_REGULATORY"/>
    <property type="match status" value="1"/>
</dbReference>
<keyword evidence="9" id="KW-1185">Reference proteome</keyword>
<evidence type="ECO:0000256" key="3">
    <source>
        <dbReference type="ARBA" id="ARBA00023125"/>
    </source>
</evidence>
<dbReference type="PROSITE" id="PS50043">
    <property type="entry name" value="HTH_LUXR_2"/>
    <property type="match status" value="1"/>
</dbReference>
<evidence type="ECO:0000259" key="7">
    <source>
        <dbReference type="PROSITE" id="PS50110"/>
    </source>
</evidence>
<dbReference type="PANTHER" id="PTHR43214:SF41">
    <property type="entry name" value="NITRATE_NITRITE RESPONSE REGULATOR PROTEIN NARP"/>
    <property type="match status" value="1"/>
</dbReference>
<dbReference type="OrthoDB" id="9780593at2"/>
<keyword evidence="4" id="KW-0804">Transcription</keyword>
<dbReference type="InterPro" id="IPR011006">
    <property type="entry name" value="CheY-like_superfamily"/>
</dbReference>
<sequence>MNTCRCLLVDDHPIVRRGVRDLLLHEQLCSEIEEASGGEAALEAIRREPWDLLLLDVALPDKHGLEVLKETKLLQPRLPVLMLSLYPEKEFAMRAIRAGASGYLTKQSAPSELLTAVRRVLQGGRYITEALADQMAEALEAGVEGALHARLSDRELQVLRLFGQGKSVSVIAEELALSVKTVSTYRARILEKLSCQTTAELIRYAIDAKLDE</sequence>
<feature type="domain" description="HTH luxR-type" evidence="6">
    <location>
        <begin position="144"/>
        <end position="209"/>
    </location>
</feature>
<gene>
    <name evidence="8" type="ORF">NITLEN_10875</name>
</gene>
<dbReference type="InParanoid" id="A0A330L3L5"/>
<dbReference type="Proteomes" id="UP000248168">
    <property type="component" value="Unassembled WGS sequence"/>
</dbReference>
<evidence type="ECO:0000256" key="4">
    <source>
        <dbReference type="ARBA" id="ARBA00023163"/>
    </source>
</evidence>
<dbReference type="SUPFAM" id="SSF52172">
    <property type="entry name" value="CheY-like"/>
    <property type="match status" value="1"/>
</dbReference>
<dbReference type="PRINTS" id="PR00038">
    <property type="entry name" value="HTHLUXR"/>
</dbReference>
<dbReference type="CDD" id="cd17535">
    <property type="entry name" value="REC_NarL-like"/>
    <property type="match status" value="1"/>
</dbReference>
<keyword evidence="2" id="KW-0805">Transcription regulation</keyword>
<reference evidence="9" key="1">
    <citation type="submission" date="2018-04" db="EMBL/GenBank/DDBJ databases">
        <authorList>
            <person name="Lucker S."/>
            <person name="Sakoula D."/>
        </authorList>
    </citation>
    <scope>NUCLEOTIDE SEQUENCE [LARGE SCALE GENOMIC DNA]</scope>
</reference>
<keyword evidence="3" id="KW-0238">DNA-binding</keyword>
<evidence type="ECO:0000313" key="8">
    <source>
        <dbReference type="EMBL" id="SPP63789.1"/>
    </source>
</evidence>
<dbReference type="GO" id="GO:0000160">
    <property type="term" value="P:phosphorelay signal transduction system"/>
    <property type="evidence" value="ECO:0007669"/>
    <property type="project" value="InterPro"/>
</dbReference>
<evidence type="ECO:0000256" key="2">
    <source>
        <dbReference type="ARBA" id="ARBA00023015"/>
    </source>
</evidence>
<dbReference type="InterPro" id="IPR001789">
    <property type="entry name" value="Sig_transdc_resp-reg_receiver"/>
</dbReference>
<evidence type="ECO:0000256" key="5">
    <source>
        <dbReference type="PROSITE-ProRule" id="PRU00169"/>
    </source>
</evidence>
<dbReference type="SUPFAM" id="SSF46894">
    <property type="entry name" value="C-terminal effector domain of the bipartite response regulators"/>
    <property type="match status" value="1"/>
</dbReference>
<dbReference type="SMART" id="SM00448">
    <property type="entry name" value="REC"/>
    <property type="match status" value="1"/>
</dbReference>
<dbReference type="InterPro" id="IPR039420">
    <property type="entry name" value="WalR-like"/>
</dbReference>
<name>A0A330L3L5_9BACT</name>
<dbReference type="CDD" id="cd06170">
    <property type="entry name" value="LuxR_C_like"/>
    <property type="match status" value="1"/>
</dbReference>
<dbReference type="Pfam" id="PF00196">
    <property type="entry name" value="GerE"/>
    <property type="match status" value="1"/>
</dbReference>
<organism evidence="8 9">
    <name type="scientific">Nitrospira lenta</name>
    <dbReference type="NCBI Taxonomy" id="1436998"/>
    <lineage>
        <taxon>Bacteria</taxon>
        <taxon>Pseudomonadati</taxon>
        <taxon>Nitrospirota</taxon>
        <taxon>Nitrospiria</taxon>
        <taxon>Nitrospirales</taxon>
        <taxon>Nitrospiraceae</taxon>
        <taxon>Nitrospira</taxon>
    </lineage>
</organism>
<protein>
    <submittedName>
        <fullName evidence="8">Transcriptional regulator, LuxR family</fullName>
    </submittedName>
</protein>
<dbReference type="GO" id="GO:0006355">
    <property type="term" value="P:regulation of DNA-templated transcription"/>
    <property type="evidence" value="ECO:0007669"/>
    <property type="project" value="InterPro"/>
</dbReference>
<dbReference type="PANTHER" id="PTHR43214">
    <property type="entry name" value="TWO-COMPONENT RESPONSE REGULATOR"/>
    <property type="match status" value="1"/>
</dbReference>
<dbReference type="GO" id="GO:0003677">
    <property type="term" value="F:DNA binding"/>
    <property type="evidence" value="ECO:0007669"/>
    <property type="project" value="UniProtKB-KW"/>
</dbReference>
<accession>A0A330L3L5</accession>
<dbReference type="Pfam" id="PF00072">
    <property type="entry name" value="Response_reg"/>
    <property type="match status" value="1"/>
</dbReference>
<dbReference type="PROSITE" id="PS00622">
    <property type="entry name" value="HTH_LUXR_1"/>
    <property type="match status" value="1"/>
</dbReference>
<feature type="modified residue" description="4-aspartylphosphate" evidence="5">
    <location>
        <position position="56"/>
    </location>
</feature>
<proteinExistence type="predicted"/>
<dbReference type="InterPro" id="IPR016032">
    <property type="entry name" value="Sig_transdc_resp-reg_C-effctor"/>
</dbReference>
<dbReference type="SMART" id="SM00421">
    <property type="entry name" value="HTH_LUXR"/>
    <property type="match status" value="1"/>
</dbReference>
<dbReference type="Gene3D" id="3.40.50.2300">
    <property type="match status" value="1"/>
</dbReference>